<keyword evidence="5" id="KW-1185">Reference proteome</keyword>
<dbReference type="RefSeq" id="WP_095115613.1">
    <property type="nucleotide sequence ID" value="NZ_BMCB01000003.1"/>
</dbReference>
<sequence>MDTAKVKVLELLADGKISVEDATLLLDAMKQDEASAKVDSEATANRHEQIAKETELNVEDFVREAMQNVTDTVRKGVQTADEQLKKVKENNGDTANPFQQLEKTLQQLTEELKKK</sequence>
<dbReference type="OrthoDB" id="2411855at2"/>
<reference evidence="2" key="1">
    <citation type="journal article" date="2014" name="Int. J. Syst. Evol. Microbiol.">
        <title>Complete genome of a new Firmicutes species belonging to the dominant human colonic microbiota ('Ruminococcus bicirculans') reveals two chromosomes and a selective capacity to utilize plant glucans.</title>
        <authorList>
            <consortium name="NISC Comparative Sequencing Program"/>
            <person name="Wegmann U."/>
            <person name="Louis P."/>
            <person name="Goesmann A."/>
            <person name="Henrissat B."/>
            <person name="Duncan S.H."/>
            <person name="Flint H.J."/>
        </authorList>
    </citation>
    <scope>NUCLEOTIDE SEQUENCE</scope>
    <source>
        <strain evidence="2">CCM 4175</strain>
    </source>
</reference>
<dbReference type="Proteomes" id="UP000243706">
    <property type="component" value="Chromosome 1"/>
</dbReference>
<reference evidence="3 4" key="2">
    <citation type="submission" date="2017-06" db="EMBL/GenBank/DDBJ databases">
        <authorList>
            <consortium name="Pathogen Informatics"/>
        </authorList>
    </citation>
    <scope>NUCLEOTIDE SEQUENCE [LARGE SCALE GENOMIC DNA]</scope>
    <source>
        <strain evidence="3 4">NCTC13833</strain>
    </source>
</reference>
<dbReference type="InterPro" id="IPR053959">
    <property type="entry name" value="YvlB/LiaX_N"/>
</dbReference>
<dbReference type="Proteomes" id="UP000652995">
    <property type="component" value="Unassembled WGS sequence"/>
</dbReference>
<evidence type="ECO:0000313" key="4">
    <source>
        <dbReference type="Proteomes" id="UP000243706"/>
    </source>
</evidence>
<dbReference type="EMBL" id="BMCB01000003">
    <property type="protein sequence ID" value="GGA84085.1"/>
    <property type="molecule type" value="Genomic_DNA"/>
</dbReference>
<feature type="domain" description="YvlB/LiaX N-terminal" evidence="1">
    <location>
        <begin position="7"/>
        <end position="33"/>
    </location>
</feature>
<reference evidence="2" key="4">
    <citation type="submission" date="2024-05" db="EMBL/GenBank/DDBJ databases">
        <authorList>
            <person name="Sun Q."/>
            <person name="Sedlacek I."/>
        </authorList>
    </citation>
    <scope>NUCLEOTIDE SEQUENCE</scope>
    <source>
        <strain evidence="2">CCM 4175</strain>
    </source>
</reference>
<dbReference type="AlphaFoldDB" id="A0A240BXC6"/>
<evidence type="ECO:0000313" key="3">
    <source>
        <dbReference type="EMBL" id="SNW00320.1"/>
    </source>
</evidence>
<evidence type="ECO:0000313" key="5">
    <source>
        <dbReference type="Proteomes" id="UP000652995"/>
    </source>
</evidence>
<protein>
    <recommendedName>
        <fullName evidence="1">YvlB/LiaX N-terminal domain-containing protein</fullName>
    </recommendedName>
</protein>
<dbReference type="KEGG" id="smus:C7J88_09240"/>
<organism evidence="3 4">
    <name type="scientific">Staphylococcus muscae</name>
    <dbReference type="NCBI Taxonomy" id="1294"/>
    <lineage>
        <taxon>Bacteria</taxon>
        <taxon>Bacillati</taxon>
        <taxon>Bacillota</taxon>
        <taxon>Bacilli</taxon>
        <taxon>Bacillales</taxon>
        <taxon>Staphylococcaceae</taxon>
        <taxon>Staphylococcus</taxon>
    </lineage>
</organism>
<name>A0A240BXC6_9STAP</name>
<evidence type="ECO:0000259" key="1">
    <source>
        <dbReference type="Pfam" id="PF22746"/>
    </source>
</evidence>
<gene>
    <name evidence="2" type="ORF">GCM10007183_05340</name>
    <name evidence="3" type="ORF">SAMEA4412661_00424</name>
</gene>
<dbReference type="EMBL" id="LT906464">
    <property type="protein sequence ID" value="SNW00320.1"/>
    <property type="molecule type" value="Genomic_DNA"/>
</dbReference>
<dbReference type="Pfam" id="PF22746">
    <property type="entry name" value="SHOCT-like_DUF2089-C"/>
    <property type="match status" value="1"/>
</dbReference>
<reference evidence="5" key="3">
    <citation type="journal article" date="2019" name="Int. J. Syst. Evol. Microbiol.">
        <title>The Global Catalogue of Microorganisms (GCM) 10K type strain sequencing project: providing services to taxonomists for standard genome sequencing and annotation.</title>
        <authorList>
            <consortium name="The Broad Institute Genomics Platform"/>
            <consortium name="The Broad Institute Genome Sequencing Center for Infectious Disease"/>
            <person name="Wu L."/>
            <person name="Ma J."/>
        </authorList>
    </citation>
    <scope>NUCLEOTIDE SEQUENCE [LARGE SCALE GENOMIC DNA]</scope>
    <source>
        <strain evidence="5">CCM 4175</strain>
    </source>
</reference>
<proteinExistence type="predicted"/>
<accession>A0A240BXC6</accession>
<evidence type="ECO:0000313" key="2">
    <source>
        <dbReference type="EMBL" id="GGA84085.1"/>
    </source>
</evidence>